<organism evidence="2 3">
    <name type="scientific">Kineothrix sedimenti</name>
    <dbReference type="NCBI Taxonomy" id="3123317"/>
    <lineage>
        <taxon>Bacteria</taxon>
        <taxon>Bacillati</taxon>
        <taxon>Bacillota</taxon>
        <taxon>Clostridia</taxon>
        <taxon>Lachnospirales</taxon>
        <taxon>Lachnospiraceae</taxon>
        <taxon>Kineothrix</taxon>
    </lineage>
</organism>
<dbReference type="InterPro" id="IPR007210">
    <property type="entry name" value="ABC_Gly_betaine_transp_sub-bd"/>
</dbReference>
<dbReference type="RefSeq" id="WP_342757679.1">
    <property type="nucleotide sequence ID" value="NZ_CP146256.1"/>
</dbReference>
<dbReference type="SUPFAM" id="SSF53850">
    <property type="entry name" value="Periplasmic binding protein-like II"/>
    <property type="match status" value="1"/>
</dbReference>
<dbReference type="Pfam" id="PF04069">
    <property type="entry name" value="OpuAC"/>
    <property type="match status" value="1"/>
</dbReference>
<name>A0ABZ3EXS7_9FIRM</name>
<dbReference type="Gene3D" id="3.40.190.120">
    <property type="entry name" value="Osmoprotection protein (prox), domain 2"/>
    <property type="match status" value="1"/>
</dbReference>
<dbReference type="PROSITE" id="PS51257">
    <property type="entry name" value="PROKAR_LIPOPROTEIN"/>
    <property type="match status" value="1"/>
</dbReference>
<accession>A0ABZ3EXS7</accession>
<reference evidence="2 3" key="1">
    <citation type="submission" date="2024-02" db="EMBL/GenBank/DDBJ databases">
        <title>Bacterial strain from lacustrine sediment.</title>
        <authorList>
            <person name="Petit C."/>
            <person name="Fadhlaoui K."/>
        </authorList>
    </citation>
    <scope>NUCLEOTIDE SEQUENCE [LARGE SCALE GENOMIC DNA]</scope>
    <source>
        <strain evidence="2 3">IPX-CK</strain>
    </source>
</reference>
<dbReference type="EMBL" id="CP146256">
    <property type="protein sequence ID" value="XAH74084.1"/>
    <property type="molecule type" value="Genomic_DNA"/>
</dbReference>
<evidence type="ECO:0000313" key="3">
    <source>
        <dbReference type="Proteomes" id="UP001451571"/>
    </source>
</evidence>
<evidence type="ECO:0000259" key="1">
    <source>
        <dbReference type="Pfam" id="PF04069"/>
    </source>
</evidence>
<feature type="domain" description="ABC-type glycine betaine transport system substrate-binding" evidence="1">
    <location>
        <begin position="30"/>
        <end position="300"/>
    </location>
</feature>
<gene>
    <name evidence="2" type="ORF">V6984_21705</name>
</gene>
<sequence length="306" mass="34246">MIKKLTLLIGVLFMIGIFGGCGGDQKAKSSIVIYDGQFSEMKIIHQMVKLLVEEHTDARVEIRDEMSPVNNYRDLVAGGGSDLMNSYDGTLLTTYLKVDVSEVPEDKTLYEYANELSSEKDKVHLLDPLGHENTYAVAVTQAMADEYGLETISDLIDLAPGLVFGAEHEFFSEEGSMKYGPFTKFYGLDFKEGKAIDMALKYSAIENGNIDVTEVYSTDGMNKKVGLKVLKDDLKFFPEYNDALLVRNDLFERFQDIAPNLEEVLNMLGGRFTNEIMTNLTYEVDVNGKTPEEVAKTFLIEQGLLE</sequence>
<keyword evidence="3" id="KW-1185">Reference proteome</keyword>
<protein>
    <submittedName>
        <fullName evidence="2">Glycine betaine ABC transporter substrate-binding protein</fullName>
    </submittedName>
</protein>
<dbReference type="CDD" id="cd13528">
    <property type="entry name" value="PBP2_osmoprotectants"/>
    <property type="match status" value="1"/>
</dbReference>
<proteinExistence type="predicted"/>
<dbReference type="Proteomes" id="UP001451571">
    <property type="component" value="Chromosome"/>
</dbReference>
<evidence type="ECO:0000313" key="2">
    <source>
        <dbReference type="EMBL" id="XAH74084.1"/>
    </source>
</evidence>
<dbReference type="Gene3D" id="3.40.190.10">
    <property type="entry name" value="Periplasmic binding protein-like II"/>
    <property type="match status" value="1"/>
</dbReference>